<protein>
    <submittedName>
        <fullName evidence="1">Uncharacterized protein</fullName>
    </submittedName>
</protein>
<name>A0A284RDS1_ARMOS</name>
<gene>
    <name evidence="1" type="ORF">ARMOST_10197</name>
</gene>
<dbReference type="EMBL" id="FUEG01000007">
    <property type="protein sequence ID" value="SJL06855.1"/>
    <property type="molecule type" value="Genomic_DNA"/>
</dbReference>
<dbReference type="AlphaFoldDB" id="A0A284RDS1"/>
<proteinExistence type="predicted"/>
<reference evidence="2" key="1">
    <citation type="journal article" date="2017" name="Nat. Ecol. Evol.">
        <title>Genome expansion and lineage-specific genetic innovations in the forest pathogenic fungi Armillaria.</title>
        <authorList>
            <person name="Sipos G."/>
            <person name="Prasanna A.N."/>
            <person name="Walter M.C."/>
            <person name="O'Connor E."/>
            <person name="Balint B."/>
            <person name="Krizsan K."/>
            <person name="Kiss B."/>
            <person name="Hess J."/>
            <person name="Varga T."/>
            <person name="Slot J."/>
            <person name="Riley R."/>
            <person name="Boka B."/>
            <person name="Rigling D."/>
            <person name="Barry K."/>
            <person name="Lee J."/>
            <person name="Mihaltcheva S."/>
            <person name="LaButti K."/>
            <person name="Lipzen A."/>
            <person name="Waldron R."/>
            <person name="Moloney N.M."/>
            <person name="Sperisen C."/>
            <person name="Kredics L."/>
            <person name="Vagvoelgyi C."/>
            <person name="Patrignani A."/>
            <person name="Fitzpatrick D."/>
            <person name="Nagy I."/>
            <person name="Doyle S."/>
            <person name="Anderson J.B."/>
            <person name="Grigoriev I.V."/>
            <person name="Gueldener U."/>
            <person name="Muensterkoetter M."/>
            <person name="Nagy L.G."/>
        </authorList>
    </citation>
    <scope>NUCLEOTIDE SEQUENCE [LARGE SCALE GENOMIC DNA]</scope>
    <source>
        <strain evidence="2">C18/9</strain>
    </source>
</reference>
<evidence type="ECO:0000313" key="1">
    <source>
        <dbReference type="EMBL" id="SJL06855.1"/>
    </source>
</evidence>
<sequence>MATDPLNLDTPDFEWNELFTVDILILSPHHAAAWELRRQDIEAHYNLHPDDRTPMGWYLAAERGDPIPQIGRDATIAACIFHNQDHSDYRPAPGYILRGRLRPRMTREQIKLELAILKLAVQQRDKDAAEL</sequence>
<dbReference type="Proteomes" id="UP000219338">
    <property type="component" value="Unassembled WGS sequence"/>
</dbReference>
<keyword evidence="2" id="KW-1185">Reference proteome</keyword>
<evidence type="ECO:0000313" key="2">
    <source>
        <dbReference type="Proteomes" id="UP000219338"/>
    </source>
</evidence>
<organism evidence="1 2">
    <name type="scientific">Armillaria ostoyae</name>
    <name type="common">Armillaria root rot fungus</name>
    <dbReference type="NCBI Taxonomy" id="47428"/>
    <lineage>
        <taxon>Eukaryota</taxon>
        <taxon>Fungi</taxon>
        <taxon>Dikarya</taxon>
        <taxon>Basidiomycota</taxon>
        <taxon>Agaricomycotina</taxon>
        <taxon>Agaricomycetes</taxon>
        <taxon>Agaricomycetidae</taxon>
        <taxon>Agaricales</taxon>
        <taxon>Marasmiineae</taxon>
        <taxon>Physalacriaceae</taxon>
        <taxon>Armillaria</taxon>
    </lineage>
</organism>
<accession>A0A284RDS1</accession>